<organism evidence="2 3">
    <name type="scientific">Putridiphycobacter roseus</name>
    <dbReference type="NCBI Taxonomy" id="2219161"/>
    <lineage>
        <taxon>Bacteria</taxon>
        <taxon>Pseudomonadati</taxon>
        <taxon>Bacteroidota</taxon>
        <taxon>Flavobacteriia</taxon>
        <taxon>Flavobacteriales</taxon>
        <taxon>Crocinitomicaceae</taxon>
        <taxon>Putridiphycobacter</taxon>
    </lineage>
</organism>
<evidence type="ECO:0000313" key="3">
    <source>
        <dbReference type="Proteomes" id="UP000249248"/>
    </source>
</evidence>
<accession>A0A2W1N619</accession>
<dbReference type="Proteomes" id="UP000249248">
    <property type="component" value="Unassembled WGS sequence"/>
</dbReference>
<evidence type="ECO:0000256" key="1">
    <source>
        <dbReference type="SAM" id="SignalP"/>
    </source>
</evidence>
<comment type="caution">
    <text evidence="2">The sequence shown here is derived from an EMBL/GenBank/DDBJ whole genome shotgun (WGS) entry which is preliminary data.</text>
</comment>
<name>A0A2W1N619_9FLAO</name>
<gene>
    <name evidence="2" type="ORF">DNU06_01915</name>
</gene>
<dbReference type="InterPro" id="IPR011990">
    <property type="entry name" value="TPR-like_helical_dom_sf"/>
</dbReference>
<evidence type="ECO:0000313" key="2">
    <source>
        <dbReference type="EMBL" id="PZE18611.1"/>
    </source>
</evidence>
<proteinExistence type="predicted"/>
<dbReference type="InterPro" id="IPR019734">
    <property type="entry name" value="TPR_rpt"/>
</dbReference>
<dbReference type="AlphaFoldDB" id="A0A2W1N619"/>
<reference evidence="2 3" key="1">
    <citation type="submission" date="2018-06" db="EMBL/GenBank/DDBJ databases">
        <title>The draft genome sequence of Crocinitomix sp. SM1701.</title>
        <authorList>
            <person name="Zhang X."/>
        </authorList>
    </citation>
    <scope>NUCLEOTIDE SEQUENCE [LARGE SCALE GENOMIC DNA]</scope>
    <source>
        <strain evidence="2 3">SM1701</strain>
    </source>
</reference>
<dbReference type="SUPFAM" id="SSF48452">
    <property type="entry name" value="TPR-like"/>
    <property type="match status" value="1"/>
</dbReference>
<dbReference type="Gene3D" id="1.25.40.10">
    <property type="entry name" value="Tetratricopeptide repeat domain"/>
    <property type="match status" value="1"/>
</dbReference>
<feature type="signal peptide" evidence="1">
    <location>
        <begin position="1"/>
        <end position="21"/>
    </location>
</feature>
<protein>
    <submittedName>
        <fullName evidence="2">Uncharacterized protein</fullName>
    </submittedName>
</protein>
<dbReference type="RefSeq" id="WP_111061512.1">
    <property type="nucleotide sequence ID" value="NZ_JBHUCU010000007.1"/>
</dbReference>
<keyword evidence="3" id="KW-1185">Reference proteome</keyword>
<feature type="chain" id="PRO_5016181825" evidence="1">
    <location>
        <begin position="22"/>
        <end position="400"/>
    </location>
</feature>
<dbReference type="OrthoDB" id="1416278at2"/>
<sequence length="400" mass="46981">MRLLKNIFTFCILLASSLGLAQSEKQLNKAISTYEKNMSKGIEKLEKYIEKSAHYGNDDGWNTLINMKYYQYTQLNELYSAIKIDVEGENDSLNKITAKEIKSGMTSAIDQSFINACREATIKSTSNKADFHLRKMLIDIDPDTLVSEKALAYFNEAENSFMKRDNELAILNYRKAVETAPAYYKANLYLGDALWLEENYDSAIYYLSIAKELQPNLMEPRKFLIDALADKELWYRAKQECISALCIYPSNDIKYKLQAILRQENKWLNEHKIKKDFYANNMLKETQPVLIPPYQSYRSAKNLVAAYTNDTGLIEQNDLTNETYLEVYSWKQFLKENEDNLPVLFRFAKKMEKEDYLDCYVFFSFFHVDIYPQFQDFITKEGNKEKMERFINEFLIETYK</sequence>
<keyword evidence="1" id="KW-0732">Signal</keyword>
<dbReference type="EMBL" id="QKSB01000001">
    <property type="protein sequence ID" value="PZE18611.1"/>
    <property type="molecule type" value="Genomic_DNA"/>
</dbReference>
<dbReference type="SMART" id="SM00028">
    <property type="entry name" value="TPR"/>
    <property type="match status" value="2"/>
</dbReference>